<sequence>MSSAPSIISRSLRATTCIQQTRNVSRHPPVLQHCPYAYPKPLQQQRERRPVHTSPRRLAAPKSTDRGPTSSEDTQTDFGALNVLGSTPAPTTAIDACTSDGFALDNGLRVSGCGILLVAGEAFRWKPWVKEGRKEGTIGSGGLGDDVKSSGRLGGSPSSSTGGAGKLVNAKGQWEVDRAAWGILDLVWPKPDLLIIGTGPGIIPIAPSTRKHINELGIRLEVQDTRNASAQFNLLATERGVQQVAAALIPMGWREGR</sequence>
<comment type="caution">
    <text evidence="2">The sequence shown here is derived from an EMBL/GenBank/DDBJ whole genome shotgun (WGS) entry which is preliminary data.</text>
</comment>
<dbReference type="InterPro" id="IPR007523">
    <property type="entry name" value="NDUFAF3/AAMDC"/>
</dbReference>
<dbReference type="Gene3D" id="3.40.1230.10">
    <property type="entry name" value="MTH938-like"/>
    <property type="match status" value="1"/>
</dbReference>
<evidence type="ECO:0000313" key="2">
    <source>
        <dbReference type="EMBL" id="KAK5201495.1"/>
    </source>
</evidence>
<proteinExistence type="predicted"/>
<dbReference type="PANTHER" id="PTHR21192:SF2">
    <property type="entry name" value="NADH DEHYDROGENASE [UBIQUINONE] 1 ALPHA SUBCOMPLEX ASSEMBLY FACTOR 3"/>
    <property type="match status" value="1"/>
</dbReference>
<evidence type="ECO:0000256" key="1">
    <source>
        <dbReference type="SAM" id="MobiDB-lite"/>
    </source>
</evidence>
<dbReference type="Proteomes" id="UP001357485">
    <property type="component" value="Unassembled WGS sequence"/>
</dbReference>
<evidence type="ECO:0000313" key="3">
    <source>
        <dbReference type="Proteomes" id="UP001357485"/>
    </source>
</evidence>
<name>A0ABR0LPK1_9PEZI</name>
<dbReference type="Pfam" id="PF04430">
    <property type="entry name" value="DUF498"/>
    <property type="match status" value="1"/>
</dbReference>
<accession>A0ABR0LPK1</accession>
<evidence type="ECO:0008006" key="4">
    <source>
        <dbReference type="Google" id="ProtNLM"/>
    </source>
</evidence>
<organism evidence="2 3">
    <name type="scientific">Cryomyces antarcticus</name>
    <dbReference type="NCBI Taxonomy" id="329879"/>
    <lineage>
        <taxon>Eukaryota</taxon>
        <taxon>Fungi</taxon>
        <taxon>Dikarya</taxon>
        <taxon>Ascomycota</taxon>
        <taxon>Pezizomycotina</taxon>
        <taxon>Dothideomycetes</taxon>
        <taxon>Dothideomycetes incertae sedis</taxon>
        <taxon>Cryomyces</taxon>
    </lineage>
</organism>
<dbReference type="EMBL" id="JAVRRA010016607">
    <property type="protein sequence ID" value="KAK5201495.1"/>
    <property type="molecule type" value="Genomic_DNA"/>
</dbReference>
<dbReference type="SUPFAM" id="SSF64076">
    <property type="entry name" value="MTH938-like"/>
    <property type="match status" value="1"/>
</dbReference>
<feature type="region of interest" description="Disordered" evidence="1">
    <location>
        <begin position="134"/>
        <end position="166"/>
    </location>
</feature>
<dbReference type="PANTHER" id="PTHR21192">
    <property type="entry name" value="NUCLEAR PROTEIN E3-3"/>
    <property type="match status" value="1"/>
</dbReference>
<reference evidence="2 3" key="1">
    <citation type="submission" date="2023-08" db="EMBL/GenBank/DDBJ databases">
        <title>Black Yeasts Isolated from many extreme environments.</title>
        <authorList>
            <person name="Coleine C."/>
            <person name="Stajich J.E."/>
            <person name="Selbmann L."/>
        </authorList>
    </citation>
    <scope>NUCLEOTIDE SEQUENCE [LARGE SCALE GENOMIC DNA]</scope>
    <source>
        <strain evidence="2 3">CCFEE 536</strain>
    </source>
</reference>
<protein>
    <recommendedName>
        <fullName evidence="4">NADH dehydrogenase [ubiquinone] 1 alpha subcomplex assembly factor 3</fullName>
    </recommendedName>
</protein>
<keyword evidence="3" id="KW-1185">Reference proteome</keyword>
<dbReference type="InterPro" id="IPR036748">
    <property type="entry name" value="MTH938-like_sf"/>
</dbReference>
<feature type="region of interest" description="Disordered" evidence="1">
    <location>
        <begin position="29"/>
        <end position="76"/>
    </location>
</feature>
<gene>
    <name evidence="2" type="ORF">LTR16_002475</name>
</gene>
<feature type="compositionally biased region" description="Polar residues" evidence="1">
    <location>
        <begin position="66"/>
        <end position="76"/>
    </location>
</feature>